<dbReference type="GO" id="GO:0004519">
    <property type="term" value="F:endonuclease activity"/>
    <property type="evidence" value="ECO:0007669"/>
    <property type="project" value="UniProtKB-KW"/>
</dbReference>
<dbReference type="InterPro" id="IPR015887">
    <property type="entry name" value="DNA_glyclase_Znf_dom_DNA_BS"/>
</dbReference>
<dbReference type="InterPro" id="IPR012319">
    <property type="entry name" value="FPG_cat"/>
</dbReference>
<keyword evidence="8" id="KW-0238">DNA-binding</keyword>
<gene>
    <name evidence="17" type="ORF">CKO31_03790</name>
</gene>
<name>A0ABS1CEQ4_9GAMM</name>
<dbReference type="InterPro" id="IPR035937">
    <property type="entry name" value="FPG_N"/>
</dbReference>
<keyword evidence="10" id="KW-0456">Lyase</keyword>
<evidence type="ECO:0000256" key="10">
    <source>
        <dbReference type="ARBA" id="ARBA00023239"/>
    </source>
</evidence>
<feature type="domain" description="FPG-type" evidence="15">
    <location>
        <begin position="225"/>
        <end position="261"/>
    </location>
</feature>
<keyword evidence="11" id="KW-0511">Multifunctional enzyme</keyword>
<keyword evidence="7" id="KW-0862">Zinc</keyword>
<dbReference type="PROSITE" id="PS01242">
    <property type="entry name" value="ZF_FPG_1"/>
    <property type="match status" value="1"/>
</dbReference>
<dbReference type="Proteomes" id="UP000748752">
    <property type="component" value="Unassembled WGS sequence"/>
</dbReference>
<evidence type="ECO:0000256" key="3">
    <source>
        <dbReference type="ARBA" id="ARBA00022723"/>
    </source>
</evidence>
<dbReference type="InterPro" id="IPR010979">
    <property type="entry name" value="Ribosomal_uS13-like_H2TH"/>
</dbReference>
<dbReference type="SUPFAM" id="SSF57716">
    <property type="entry name" value="Glucocorticoid receptor-like (DNA-binding domain)"/>
    <property type="match status" value="1"/>
</dbReference>
<evidence type="ECO:0000259" key="16">
    <source>
        <dbReference type="PROSITE" id="PS51068"/>
    </source>
</evidence>
<comment type="catalytic activity">
    <reaction evidence="13">
        <text>2'-deoxyribonucleotide-(2'-deoxyribose 5'-phosphate)-2'-deoxyribonucleotide-DNA = a 3'-end 2'-deoxyribonucleotide-(2,3-dehydro-2,3-deoxyribose 5'-phosphate)-DNA + a 5'-end 5'-phospho-2'-deoxyribonucleoside-DNA + H(+)</text>
        <dbReference type="Rhea" id="RHEA:66592"/>
        <dbReference type="Rhea" id="RHEA-COMP:13180"/>
        <dbReference type="Rhea" id="RHEA-COMP:16897"/>
        <dbReference type="Rhea" id="RHEA-COMP:17067"/>
        <dbReference type="ChEBI" id="CHEBI:15378"/>
        <dbReference type="ChEBI" id="CHEBI:136412"/>
        <dbReference type="ChEBI" id="CHEBI:157695"/>
        <dbReference type="ChEBI" id="CHEBI:167181"/>
        <dbReference type="EC" id="4.2.99.18"/>
    </reaction>
</comment>
<evidence type="ECO:0000256" key="14">
    <source>
        <dbReference type="PROSITE-ProRule" id="PRU00391"/>
    </source>
</evidence>
<accession>A0ABS1CEQ4</accession>
<keyword evidence="5 14" id="KW-0863">Zinc-finger</keyword>
<evidence type="ECO:0000313" key="17">
    <source>
        <dbReference type="EMBL" id="MBK1629876.1"/>
    </source>
</evidence>
<keyword evidence="4" id="KW-0227">DNA damage</keyword>
<comment type="caution">
    <text evidence="17">The sequence shown here is derived from an EMBL/GenBank/DDBJ whole genome shotgun (WGS) entry which is preliminary data.</text>
</comment>
<dbReference type="Gene3D" id="3.20.190.10">
    <property type="entry name" value="MutM-like, N-terminal"/>
    <property type="match status" value="1"/>
</dbReference>
<evidence type="ECO:0000256" key="4">
    <source>
        <dbReference type="ARBA" id="ARBA00022763"/>
    </source>
</evidence>
<keyword evidence="18" id="KW-1185">Reference proteome</keyword>
<evidence type="ECO:0000256" key="9">
    <source>
        <dbReference type="ARBA" id="ARBA00023204"/>
    </source>
</evidence>
<keyword evidence="17" id="KW-0540">Nuclease</keyword>
<dbReference type="EC" id="4.2.99.18" evidence="2"/>
<dbReference type="InterPro" id="IPR015886">
    <property type="entry name" value="H2TH_FPG"/>
</dbReference>
<dbReference type="RefSeq" id="WP_200234219.1">
    <property type="nucleotide sequence ID" value="NZ_NRRV01000006.1"/>
</dbReference>
<dbReference type="Pfam" id="PF06831">
    <property type="entry name" value="H2TH"/>
    <property type="match status" value="1"/>
</dbReference>
<keyword evidence="12" id="KW-0326">Glycosidase</keyword>
<dbReference type="PANTHER" id="PTHR42697">
    <property type="entry name" value="ENDONUCLEASE 8"/>
    <property type="match status" value="1"/>
</dbReference>
<proteinExistence type="inferred from homology"/>
<reference evidence="17 18" key="1">
    <citation type="journal article" date="2020" name="Microorganisms">
        <title>Osmotic Adaptation and Compatible Solute Biosynthesis of Phototrophic Bacteria as Revealed from Genome Analyses.</title>
        <authorList>
            <person name="Imhoff J.F."/>
            <person name="Rahn T."/>
            <person name="Kunzel S."/>
            <person name="Keller A."/>
            <person name="Neulinger S.C."/>
        </authorList>
    </citation>
    <scope>NUCLEOTIDE SEQUENCE [LARGE SCALE GENOMIC DNA]</scope>
    <source>
        <strain evidence="17 18">DSM 6210</strain>
    </source>
</reference>
<protein>
    <recommendedName>
        <fullName evidence="2">DNA-(apurinic or apyrimidinic site) lyase</fullName>
        <ecNumber evidence="2">4.2.99.18</ecNumber>
    </recommendedName>
</protein>
<dbReference type="Gene3D" id="1.10.8.50">
    <property type="match status" value="1"/>
</dbReference>
<comment type="similarity">
    <text evidence="1">Belongs to the FPG family.</text>
</comment>
<dbReference type="PROSITE" id="PS51068">
    <property type="entry name" value="FPG_CAT"/>
    <property type="match status" value="1"/>
</dbReference>
<keyword evidence="6" id="KW-0378">Hydrolase</keyword>
<evidence type="ECO:0000256" key="6">
    <source>
        <dbReference type="ARBA" id="ARBA00022801"/>
    </source>
</evidence>
<dbReference type="SMART" id="SM00898">
    <property type="entry name" value="Fapy_DNA_glyco"/>
    <property type="match status" value="1"/>
</dbReference>
<dbReference type="PANTHER" id="PTHR42697:SF1">
    <property type="entry name" value="ENDONUCLEASE 8"/>
    <property type="match status" value="1"/>
</dbReference>
<feature type="domain" description="Formamidopyrimidine-DNA glycosylase catalytic" evidence="16">
    <location>
        <begin position="2"/>
        <end position="87"/>
    </location>
</feature>
<dbReference type="SUPFAM" id="SSF46946">
    <property type="entry name" value="S13-like H2TH domain"/>
    <property type="match status" value="1"/>
</dbReference>
<dbReference type="Pfam" id="PF01149">
    <property type="entry name" value="Fapy_DNA_glyco"/>
    <property type="match status" value="1"/>
</dbReference>
<keyword evidence="9" id="KW-0234">DNA repair</keyword>
<organism evidence="17 18">
    <name type="scientific">Thiohalocapsa halophila</name>
    <dbReference type="NCBI Taxonomy" id="69359"/>
    <lineage>
        <taxon>Bacteria</taxon>
        <taxon>Pseudomonadati</taxon>
        <taxon>Pseudomonadota</taxon>
        <taxon>Gammaproteobacteria</taxon>
        <taxon>Chromatiales</taxon>
        <taxon>Chromatiaceae</taxon>
        <taxon>Thiohalocapsa</taxon>
    </lineage>
</organism>
<keyword evidence="17" id="KW-0255">Endonuclease</keyword>
<evidence type="ECO:0000256" key="5">
    <source>
        <dbReference type="ARBA" id="ARBA00022771"/>
    </source>
</evidence>
<evidence type="ECO:0000256" key="12">
    <source>
        <dbReference type="ARBA" id="ARBA00023295"/>
    </source>
</evidence>
<evidence type="ECO:0000256" key="13">
    <source>
        <dbReference type="ARBA" id="ARBA00044632"/>
    </source>
</evidence>
<evidence type="ECO:0000256" key="8">
    <source>
        <dbReference type="ARBA" id="ARBA00023125"/>
    </source>
</evidence>
<evidence type="ECO:0000313" key="18">
    <source>
        <dbReference type="Proteomes" id="UP000748752"/>
    </source>
</evidence>
<evidence type="ECO:0000256" key="11">
    <source>
        <dbReference type="ARBA" id="ARBA00023268"/>
    </source>
</evidence>
<keyword evidence="3" id="KW-0479">Metal-binding</keyword>
<dbReference type="EMBL" id="NRRV01000006">
    <property type="protein sequence ID" value="MBK1629876.1"/>
    <property type="molecule type" value="Genomic_DNA"/>
</dbReference>
<dbReference type="SMART" id="SM01232">
    <property type="entry name" value="H2TH"/>
    <property type="match status" value="1"/>
</dbReference>
<evidence type="ECO:0000259" key="15">
    <source>
        <dbReference type="PROSITE" id="PS51066"/>
    </source>
</evidence>
<sequence>MPEGDTIHKVAAYLDDALRDRRVQAVRLHPAFGPTVGARTVARVASEGKHLFISFEDGTALRSHLGMYGAWHSYPAGAVWRKPRRQASVVIDTAQRDFVCFNAKEVQWLRSHGFRRADQAARLGADLIRDGLAAEELLRRIDSFCDPQTLLVDLLLDQRIAAGIGNVYKSEVLFLEHWAPLRRVRDLGDDALLALYRRAAALLGENLGGGPRTTRFSAAGRGGLWVYGRAELPCRRCAAPVRRALLGRQPRSSYWCARCQA</sequence>
<dbReference type="InterPro" id="IPR000214">
    <property type="entry name" value="Znf_DNA_glyclase/AP_lyase"/>
</dbReference>
<evidence type="ECO:0000256" key="1">
    <source>
        <dbReference type="ARBA" id="ARBA00009409"/>
    </source>
</evidence>
<evidence type="ECO:0000256" key="7">
    <source>
        <dbReference type="ARBA" id="ARBA00022833"/>
    </source>
</evidence>
<dbReference type="PROSITE" id="PS51066">
    <property type="entry name" value="ZF_FPG_2"/>
    <property type="match status" value="1"/>
</dbReference>
<evidence type="ECO:0000256" key="2">
    <source>
        <dbReference type="ARBA" id="ARBA00012720"/>
    </source>
</evidence>
<dbReference type="SUPFAM" id="SSF81624">
    <property type="entry name" value="N-terminal domain of MutM-like DNA repair proteins"/>
    <property type="match status" value="1"/>
</dbReference>